<evidence type="ECO:0000313" key="3">
    <source>
        <dbReference type="Proteomes" id="UP000823775"/>
    </source>
</evidence>
<organism evidence="2 3">
    <name type="scientific">Datura stramonium</name>
    <name type="common">Jimsonweed</name>
    <name type="synonym">Common thornapple</name>
    <dbReference type="NCBI Taxonomy" id="4076"/>
    <lineage>
        <taxon>Eukaryota</taxon>
        <taxon>Viridiplantae</taxon>
        <taxon>Streptophyta</taxon>
        <taxon>Embryophyta</taxon>
        <taxon>Tracheophyta</taxon>
        <taxon>Spermatophyta</taxon>
        <taxon>Magnoliopsida</taxon>
        <taxon>eudicotyledons</taxon>
        <taxon>Gunneridae</taxon>
        <taxon>Pentapetalae</taxon>
        <taxon>asterids</taxon>
        <taxon>lamiids</taxon>
        <taxon>Solanales</taxon>
        <taxon>Solanaceae</taxon>
        <taxon>Solanoideae</taxon>
        <taxon>Datureae</taxon>
        <taxon>Datura</taxon>
    </lineage>
</organism>
<protein>
    <submittedName>
        <fullName evidence="2">Uncharacterized protein</fullName>
    </submittedName>
</protein>
<dbReference type="EMBL" id="JACEIK010000234">
    <property type="protein sequence ID" value="MCD7453017.1"/>
    <property type="molecule type" value="Genomic_DNA"/>
</dbReference>
<accession>A0ABS8S259</accession>
<dbReference type="Proteomes" id="UP000823775">
    <property type="component" value="Unassembled WGS sequence"/>
</dbReference>
<proteinExistence type="predicted"/>
<sequence length="119" mass="13626">MALMRLFVGEPVWTPYNRPQEDHPARVLLKEIQTFVKELLFTRSYICSCDGYTDDGEKDGRGCIAAYLSFMDQSFCSLQRDDCKSGNKIELQSTSLNTTRHDAKAKQIKTMSRLPLPEK</sequence>
<evidence type="ECO:0000256" key="1">
    <source>
        <dbReference type="SAM" id="MobiDB-lite"/>
    </source>
</evidence>
<feature type="region of interest" description="Disordered" evidence="1">
    <location>
        <begin position="94"/>
        <end position="119"/>
    </location>
</feature>
<gene>
    <name evidence="2" type="ORF">HAX54_019274</name>
</gene>
<keyword evidence="3" id="KW-1185">Reference proteome</keyword>
<reference evidence="2 3" key="1">
    <citation type="journal article" date="2021" name="BMC Genomics">
        <title>Datura genome reveals duplications of psychoactive alkaloid biosynthetic genes and high mutation rate following tissue culture.</title>
        <authorList>
            <person name="Rajewski A."/>
            <person name="Carter-House D."/>
            <person name="Stajich J."/>
            <person name="Litt A."/>
        </authorList>
    </citation>
    <scope>NUCLEOTIDE SEQUENCE [LARGE SCALE GENOMIC DNA]</scope>
    <source>
        <strain evidence="2">AR-01</strain>
    </source>
</reference>
<evidence type="ECO:0000313" key="2">
    <source>
        <dbReference type="EMBL" id="MCD7453017.1"/>
    </source>
</evidence>
<name>A0ABS8S259_DATST</name>
<comment type="caution">
    <text evidence="2">The sequence shown here is derived from an EMBL/GenBank/DDBJ whole genome shotgun (WGS) entry which is preliminary data.</text>
</comment>